<dbReference type="InterPro" id="IPR035364">
    <property type="entry name" value="Beta_sandwich_GH101"/>
</dbReference>
<feature type="compositionally biased region" description="Basic and acidic residues" evidence="5">
    <location>
        <begin position="1090"/>
        <end position="1102"/>
    </location>
</feature>
<proteinExistence type="predicted"/>
<feature type="domain" description="F5/8 type C" evidence="7">
    <location>
        <begin position="54"/>
        <end position="220"/>
    </location>
</feature>
<dbReference type="Gene3D" id="2.70.98.10">
    <property type="match status" value="1"/>
</dbReference>
<feature type="domain" description="F5/8 type C" evidence="7">
    <location>
        <begin position="1353"/>
        <end position="1504"/>
    </location>
</feature>
<dbReference type="Pfam" id="PF17451">
    <property type="entry name" value="Glyco_hyd_101C"/>
    <property type="match status" value="1"/>
</dbReference>
<reference evidence="9 10" key="1">
    <citation type="submission" date="2016-10" db="EMBL/GenBank/DDBJ databases">
        <authorList>
            <person name="de Groot N.N."/>
        </authorList>
    </citation>
    <scope>NUCLEOTIDE SEQUENCE [LARGE SCALE GENOMIC DNA]</scope>
    <source>
        <strain evidence="9 10">DSM 15019</strain>
    </source>
</reference>
<keyword evidence="6" id="KW-1133">Transmembrane helix</keyword>
<evidence type="ECO:0000313" key="9">
    <source>
        <dbReference type="EMBL" id="SDS69296.1"/>
    </source>
</evidence>
<keyword evidence="6" id="KW-0812">Transmembrane</keyword>
<dbReference type="CDD" id="cd14244">
    <property type="entry name" value="GH_101_like"/>
    <property type="match status" value="1"/>
</dbReference>
<dbReference type="InterPro" id="IPR008979">
    <property type="entry name" value="Galactose-bd-like_sf"/>
</dbReference>
<gene>
    <name evidence="9" type="ORF">SAMN04489809_2441</name>
</gene>
<dbReference type="EMBL" id="LT629770">
    <property type="protein sequence ID" value="SDS69296.1"/>
    <property type="molecule type" value="Genomic_DNA"/>
</dbReference>
<dbReference type="InterPro" id="IPR019931">
    <property type="entry name" value="LPXTG_anchor"/>
</dbReference>
<dbReference type="GO" id="GO:0033926">
    <property type="term" value="F:endo-alpha-N-acetylgalactosaminidase activity"/>
    <property type="evidence" value="ECO:0007669"/>
    <property type="project" value="InterPro"/>
</dbReference>
<evidence type="ECO:0000256" key="4">
    <source>
        <dbReference type="ARBA" id="ARBA00023088"/>
    </source>
</evidence>
<dbReference type="InterPro" id="IPR040502">
    <property type="entry name" value="GH101_dom-6"/>
</dbReference>
<dbReference type="InterPro" id="IPR014718">
    <property type="entry name" value="GH-type_carb-bd"/>
</dbReference>
<accession>A0A1H1UAM2</accession>
<sequence>MIHLRRIGASFPPAVAPFERQDVSTSSRPPRTAVAVSSLLATALALGGALLPATAAQAADLVPVPHADYRLHAVSSEADPYPAPPSLDGTALGAFDGDYATQWTSRYSANAPFPHWISLDLQRSLSVKALDYSVKRGQSVAAKTVEVYVTDDADAARTSPADGGWGAAAAAATLHAPTANDEKQRITLDTAKDGRYVALLIIDAQGTTGGGAGEIQVLSDEELPPIVTEPETPEQPEPGDTVEIAAGGTTATVSSAFPQILGYRVGDERLGGQKGSPRTWAVNGTAYASTTTSTATATGVDYVSTLTGIDVTVRSSIRVAANGTVEFAVTGVDGSTAVNTLGLPENAFLSATAADGAVLDRTVISPNSTTNADEHIAVGATTATGTKGAAFAFLGHGTLAGSVITNATTQASGGTASWNTRLTTRVTAVDGRTAEIGSNTWLIHPTTAVDSRVTTYALPKVTVLLTADRNGDETVDWQDAAIRYREVDAPRLGADRVADRVVSRIPFNFASSATNYFDLVLDNTKRIANQTDGLGQWVLNKGFGSEGHDSANTDYGGNYNERAGGLADLNRLVDEGAKLNADMSVHVNATEIYPQADAFDAAILDGTPPYKPGWNWLDQSYYINQQTDLGTGRVLDRFQQLRDEVPGLSGVYIDVYYSNGWVAEELADELNAMDLEVATEWGDKFVDSTVWSHWPNDLAYGGKDNKGINSTMVRFIQNAQADVWNDDVLLGQQRLVDAEGWVGNRNWDGFIGNIWSQSLPTKFLQHFDLQTYEAGVEATFTDDVAVRLDGGTRVVTMDGATVLRGDSYLLPWQSLESSAESGSPVDADKMYFFTASGGEKTFGLTDGFRGNTTFDVFALGDQGREKVRTVTAVDGKLTLSGEKGTAYVVVPQGGAQRAPIEYHDAGLTDPGFNSGALDGWNPRGDVTIERTDLGAAKNASRGDNIAVFGSSASAISQTVTGLTPGERYAFSAQVQIDPTATRDVSLAVDTGGGVVSRTWNLSPTYNYMRADSKAGQYYQRGSVSFVAPASGEVTVSVSAVAGDATVRIDNARVMADTTAPAASGTVYSNDFEGNQPGWGPFVKGDANGIDDPRTSISRRHDPYTTSDWRNTAKPFDSGALAGLAVDTTLTGEHSLMSHSENSGVVYRTDPTLVPLQAGHTYRIGFDYQAGASGAYRWLTGTDAVLGGEISSTTLRRTPVVQALETTAFQEDVIVGCGDYTWVGLERVGGPDVDFVLDDFTVTDLGPTEGGTPCATVSGEAVTLSPGAQTPFTTTFTNSEDILAENVGVQLDLPEGYTVEVADGSSNLFAKVAPGESVTTDWLLTAPASAAGSPVSIGIAATYLVDCDVRTVQTAQEAAVASRARIPNAQITATASSEETAGEDGEAANMLDGNAGTFWHSRWSSDAPGYPHVLTFDLGAAETVDGISYLRRGANQNGPIKGFQVAVSADGQTFTDVAAGEWKNVAEWQDVDFDATTARYVRVTATSSISGTPFAAVAEMAVYGTTVPQAGHAPEKRPEDDLGACAAETDPALTLGADSVRAGETVEAVLSGFAPDGVVSFWLDGVRLADATVDARGALTTRVLIPADATVGKHRFLVKDASGAEVAGAALTVKKAKPAKKAVLTPSVGTAAAGDSLRVQLRGFDPEAVVQLWLHSEPVRVGEVTIAADGSAVATVLIPAGTPAGAHALVATDAEGAELARADLAVTAAATAAGGALATTGAEGMTWLAVAVGALALSALGAGLWRRRRS</sequence>
<dbReference type="SMART" id="SM00231">
    <property type="entry name" value="FA58C"/>
    <property type="match status" value="1"/>
</dbReference>
<feature type="domain" description="Gram-positive cocci surface proteins LPxTG" evidence="8">
    <location>
        <begin position="1716"/>
        <end position="1749"/>
    </location>
</feature>
<dbReference type="InterPro" id="IPR025706">
    <property type="entry name" value="Endoa_GalNAc"/>
</dbReference>
<evidence type="ECO:0000256" key="6">
    <source>
        <dbReference type="SAM" id="Phobius"/>
    </source>
</evidence>
<organism evidence="9 10">
    <name type="scientific">Microbacterium paraoxydans</name>
    <dbReference type="NCBI Taxonomy" id="199592"/>
    <lineage>
        <taxon>Bacteria</taxon>
        <taxon>Bacillati</taxon>
        <taxon>Actinomycetota</taxon>
        <taxon>Actinomycetes</taxon>
        <taxon>Micrococcales</taxon>
        <taxon>Microbacteriaceae</taxon>
        <taxon>Microbacterium</taxon>
    </lineage>
</organism>
<feature type="transmembrane region" description="Helical" evidence="6">
    <location>
        <begin position="1724"/>
        <end position="1744"/>
    </location>
</feature>
<dbReference type="Gene3D" id="2.60.40.1180">
    <property type="entry name" value="Golgi alpha-mannosidase II"/>
    <property type="match status" value="1"/>
</dbReference>
<dbReference type="Pfam" id="PF18080">
    <property type="entry name" value="Gal_mutarotas_3"/>
    <property type="match status" value="1"/>
</dbReference>
<dbReference type="PROSITE" id="PS50022">
    <property type="entry name" value="FA58C_3"/>
    <property type="match status" value="2"/>
</dbReference>
<dbReference type="Proteomes" id="UP000182126">
    <property type="component" value="Chromosome I"/>
</dbReference>
<dbReference type="InterPro" id="IPR018905">
    <property type="entry name" value="A-galactase_NEW3"/>
</dbReference>
<dbReference type="Gene3D" id="2.60.120.260">
    <property type="entry name" value="Galactose-binding domain-like"/>
    <property type="match status" value="4"/>
</dbReference>
<evidence type="ECO:0000256" key="1">
    <source>
        <dbReference type="ARBA" id="ARBA00022512"/>
    </source>
</evidence>
<feature type="region of interest" description="Disordered" evidence="5">
    <location>
        <begin position="1084"/>
        <end position="1110"/>
    </location>
</feature>
<dbReference type="SUPFAM" id="SSF49785">
    <property type="entry name" value="Galactose-binding domain-like"/>
    <property type="match status" value="2"/>
</dbReference>
<dbReference type="PROSITE" id="PS50847">
    <property type="entry name" value="GRAM_POS_ANCHORING"/>
    <property type="match status" value="1"/>
</dbReference>
<dbReference type="Pfam" id="PF10633">
    <property type="entry name" value="NPCBM_assoc"/>
    <property type="match status" value="1"/>
</dbReference>
<dbReference type="Gene3D" id="3.20.20.80">
    <property type="entry name" value="Glycosidases"/>
    <property type="match status" value="1"/>
</dbReference>
<dbReference type="Pfam" id="PF21466">
    <property type="entry name" value="GH101_dom-5"/>
    <property type="match status" value="1"/>
</dbReference>
<keyword evidence="1" id="KW-0134">Cell wall</keyword>
<dbReference type="Pfam" id="PF12905">
    <property type="entry name" value="Glyco_hydro_101"/>
    <property type="match status" value="1"/>
</dbReference>
<dbReference type="GO" id="GO:0030246">
    <property type="term" value="F:carbohydrate binding"/>
    <property type="evidence" value="ECO:0007669"/>
    <property type="project" value="InterPro"/>
</dbReference>
<evidence type="ECO:0000256" key="5">
    <source>
        <dbReference type="SAM" id="MobiDB-lite"/>
    </source>
</evidence>
<name>A0A1H1UAM2_9MICO</name>
<dbReference type="InterPro" id="IPR013780">
    <property type="entry name" value="Glyco_hydro_b"/>
</dbReference>
<keyword evidence="3" id="KW-0732">Signal</keyword>
<evidence type="ECO:0000256" key="2">
    <source>
        <dbReference type="ARBA" id="ARBA00022525"/>
    </source>
</evidence>
<evidence type="ECO:0000256" key="3">
    <source>
        <dbReference type="ARBA" id="ARBA00022729"/>
    </source>
</evidence>
<protein>
    <submittedName>
        <fullName evidence="9">Endo-alpha-N-acetylgalactosaminidase</fullName>
    </submittedName>
</protein>
<keyword evidence="6" id="KW-0472">Membrane</keyword>
<dbReference type="Pfam" id="PF17974">
    <property type="entry name" value="GalBD_like"/>
    <property type="match status" value="1"/>
</dbReference>
<keyword evidence="2" id="KW-0964">Secreted</keyword>
<dbReference type="InterPro" id="IPR049314">
    <property type="entry name" value="GH101_dom-5"/>
</dbReference>
<dbReference type="eggNOG" id="COG0366">
    <property type="taxonomic scope" value="Bacteria"/>
</dbReference>
<dbReference type="Pfam" id="PF00754">
    <property type="entry name" value="F5_F8_type_C"/>
    <property type="match status" value="2"/>
</dbReference>
<evidence type="ECO:0000259" key="8">
    <source>
        <dbReference type="PROSITE" id="PS50847"/>
    </source>
</evidence>
<evidence type="ECO:0000313" key="10">
    <source>
        <dbReference type="Proteomes" id="UP000182126"/>
    </source>
</evidence>
<keyword evidence="4" id="KW-0572">Peptidoglycan-anchor</keyword>
<evidence type="ECO:0000259" key="7">
    <source>
        <dbReference type="PROSITE" id="PS50022"/>
    </source>
</evidence>
<dbReference type="InterPro" id="IPR000421">
    <property type="entry name" value="FA58C"/>
</dbReference>
<dbReference type="InterPro" id="IPR040633">
    <property type="entry name" value="Gal_mutarotas_3"/>
</dbReference>